<gene>
    <name evidence="10" type="primary">ydbK</name>
    <name evidence="10" type="ordered locus">VC0395_0463</name>
</gene>
<dbReference type="GO" id="GO:0051539">
    <property type="term" value="F:4 iron, 4 sulfur cluster binding"/>
    <property type="evidence" value="ECO:0007669"/>
    <property type="project" value="UniProtKB-KW"/>
</dbReference>
<dbReference type="FunFam" id="3.40.50.970:FF:000012">
    <property type="entry name" value="Pyruvate:ferredoxin (Flavodoxin) oxidoreductase"/>
    <property type="match status" value="1"/>
</dbReference>
<dbReference type="GO" id="GO:0044281">
    <property type="term" value="P:small molecule metabolic process"/>
    <property type="evidence" value="ECO:0007669"/>
    <property type="project" value="UniProtKB-ARBA"/>
</dbReference>
<keyword evidence="10" id="KW-0670">Pyruvate</keyword>
<evidence type="ECO:0000256" key="5">
    <source>
        <dbReference type="ARBA" id="ARBA00022982"/>
    </source>
</evidence>
<dbReference type="PANTHER" id="PTHR32154:SF0">
    <property type="entry name" value="PYRUVATE-FLAVODOXIN OXIDOREDUCTASE-RELATED"/>
    <property type="match status" value="1"/>
</dbReference>
<protein>
    <submittedName>
        <fullName evidence="10">Pyruvate-flavoredoxin oxidoreductase</fullName>
    </submittedName>
</protein>
<keyword evidence="5" id="KW-0249">Electron transport</keyword>
<dbReference type="NCBIfam" id="TIGR02176">
    <property type="entry name" value="pyruv_ox_red"/>
    <property type="match status" value="1"/>
</dbReference>
<dbReference type="SUPFAM" id="SSF52922">
    <property type="entry name" value="TK C-terminal domain-like"/>
    <property type="match status" value="1"/>
</dbReference>
<dbReference type="PATRIC" id="fig|345073.21.peg.3526"/>
<dbReference type="Pfam" id="PF01558">
    <property type="entry name" value="POR"/>
    <property type="match status" value="1"/>
</dbReference>
<dbReference type="KEGG" id="vco:VC0395_0463"/>
<dbReference type="InterPro" id="IPR011895">
    <property type="entry name" value="Pyrv_flavodox_OxRed"/>
</dbReference>
<dbReference type="eggNOG" id="COG0674">
    <property type="taxonomic scope" value="Bacteria"/>
</dbReference>
<evidence type="ECO:0000256" key="6">
    <source>
        <dbReference type="ARBA" id="ARBA00023002"/>
    </source>
</evidence>
<dbReference type="InterPro" id="IPR009014">
    <property type="entry name" value="Transketo_C/PFOR_II"/>
</dbReference>
<dbReference type="InterPro" id="IPR037112">
    <property type="entry name" value="Pyrv-flavodox_OxR_EKR_sf"/>
</dbReference>
<dbReference type="Gene3D" id="3.40.920.10">
    <property type="entry name" value="Pyruvate-ferredoxin oxidoreductase, PFOR, domain III"/>
    <property type="match status" value="1"/>
</dbReference>
<evidence type="ECO:0000256" key="1">
    <source>
        <dbReference type="ARBA" id="ARBA00009032"/>
    </source>
</evidence>
<dbReference type="Pfam" id="PF12838">
    <property type="entry name" value="Fer4_7"/>
    <property type="match status" value="1"/>
</dbReference>
<feature type="domain" description="4Fe-4S ferredoxin-type" evidence="9">
    <location>
        <begin position="726"/>
        <end position="755"/>
    </location>
</feature>
<dbReference type="EMBL" id="CP000626">
    <property type="protein sequence ID" value="ABQ19163.1"/>
    <property type="molecule type" value="Genomic_DNA"/>
</dbReference>
<keyword evidence="8" id="KW-0411">Iron-sulfur</keyword>
<dbReference type="Gene3D" id="3.40.50.920">
    <property type="match status" value="1"/>
</dbReference>
<comment type="similarity">
    <text evidence="1">Belongs to the pyruvate:ferredoxin/flavodoxin oxidoreductase family.</text>
</comment>
<evidence type="ECO:0000313" key="11">
    <source>
        <dbReference type="Proteomes" id="UP000000249"/>
    </source>
</evidence>
<dbReference type="Pfam" id="PF17147">
    <property type="entry name" value="PFOR_II"/>
    <property type="match status" value="1"/>
</dbReference>
<sequence>MTWITDANTAVARVAYQLSEVLAVYPITPSTSMAESCEQWASQQKSNLLGDVPKLVEMQSEAGSIAVVHGAAMSGALATTFTSSQGLLLMIPSLYKLAGELTPCVIHVAARTVATHALSIYCDHSDVMAIRQTGVAMLCASNAQEAQDLAAIATFSALQCRLPFVHFFDGFLTSHAITQIEPLSEEALSALLPMPALVDFRARALTPDRPTLRGATADPDSYFQCREAQTPYHQSTPEQVQNIMNCFETQTGRRYQLVEYIGHPQAQSVIVAMGSSVDTIKPVVLAGVQQGERIGVIQIRLYRPFPSQALRDALPATVTHISVLDRTKEPGSHGEPLYLDVLSALYSQRANSIRLSRGRYGLSGKAFYPEDVEAIFTMMQAPEQEQMHEFVVGIEDDVSQLTLPKTISATRDKPYQSVLMYGYGGDGSVSAGKNLIKTLGQNWHVQGQFEYDSKKSANVTTTHIRFSQQPITAPYPVRHAWLVSLSNLKLLHERDIASKLIANGYLLLNTALTGQALWAALPPALQSRLQALSVQVSTIDADGLIERHQLGNKTSIVMQAAAARLLSQHTEQALLTSLEASLTEQLKHRSDQQLTQSLQCLNQAYQSVCEMPFAIPSETTMAIQSQPKIWGASLVEQLLAGKGDALPVSAYPADGVWPTNTSQLEKRNLAEQLPVWETDLCTQCGYCVAICPHSAIRARIVSETHPTLSELKSLPYRSRQQPDAHYVLQVSPDDCTGCQLCTQVCPAKDRQEPERKALNMFEKNLSYQSEQQRFTHFQALPKQSAYQQQRIDVKTLQHVEPYFEYPNACAGCGETPYIRILTQLFGDRLMIANATGCSSIFGGNLPTTPYSQDSDGRGPAWANSLFEDNAEFGLGMNMALEALQSRAQRLLGGYTPQSPLPDLRSQIAELKQRLPAHSEEQLLADYLSEKMVWMIGGDGWAYDIGFGGLDHVMRSGRNINILVLDTQCYSNTGGQKSKSTPQGQTAKLCSLPNPSPAKDLVKLYQDLPGAFVARIALGANINQTIKALQAAGEHSGPSLVVAYSPCIEHHYDLAHSAQVTKEVVKSGAWPLYAGVAQQD</sequence>
<evidence type="ECO:0000256" key="4">
    <source>
        <dbReference type="ARBA" id="ARBA00022723"/>
    </source>
</evidence>
<dbReference type="InterPro" id="IPR002880">
    <property type="entry name" value="Pyrv_Fd/Flavodoxin_OxRdtase_N"/>
</dbReference>
<dbReference type="GO" id="GO:0005506">
    <property type="term" value="F:iron ion binding"/>
    <property type="evidence" value="ECO:0007669"/>
    <property type="project" value="InterPro"/>
</dbReference>
<evidence type="ECO:0000256" key="7">
    <source>
        <dbReference type="ARBA" id="ARBA00023004"/>
    </source>
</evidence>
<dbReference type="Pfam" id="PF01855">
    <property type="entry name" value="POR_N"/>
    <property type="match status" value="1"/>
</dbReference>
<dbReference type="eggNOG" id="COG1145">
    <property type="taxonomic scope" value="Bacteria"/>
</dbReference>
<dbReference type="SUPFAM" id="SSF54862">
    <property type="entry name" value="4Fe-4S ferredoxins"/>
    <property type="match status" value="1"/>
</dbReference>
<dbReference type="Gene3D" id="3.40.50.970">
    <property type="match status" value="2"/>
</dbReference>
<dbReference type="GO" id="GO:0016903">
    <property type="term" value="F:oxidoreductase activity, acting on the aldehyde or oxo group of donors"/>
    <property type="evidence" value="ECO:0007669"/>
    <property type="project" value="InterPro"/>
</dbReference>
<name>A0A0H3AGT0_VIBC3</name>
<dbReference type="Gene3D" id="3.30.70.20">
    <property type="match status" value="1"/>
</dbReference>
<dbReference type="GO" id="GO:0022900">
    <property type="term" value="P:electron transport chain"/>
    <property type="evidence" value="ECO:0007669"/>
    <property type="project" value="InterPro"/>
</dbReference>
<dbReference type="PROSITE" id="PS51379">
    <property type="entry name" value="4FE4S_FER_2"/>
    <property type="match status" value="2"/>
</dbReference>
<dbReference type="eggNOG" id="COG1014">
    <property type="taxonomic scope" value="Bacteria"/>
</dbReference>
<evidence type="ECO:0000256" key="8">
    <source>
        <dbReference type="ARBA" id="ARBA00023014"/>
    </source>
</evidence>
<dbReference type="PROSITE" id="PS00198">
    <property type="entry name" value="4FE4S_FER_1"/>
    <property type="match status" value="2"/>
</dbReference>
<dbReference type="FunFam" id="3.40.50.920:FF:000007">
    <property type="entry name" value="Pyruvate:ferredoxin (Flavodoxin) oxidoreductase"/>
    <property type="match status" value="1"/>
</dbReference>
<dbReference type="AlphaFoldDB" id="A0A0H3AGT0"/>
<dbReference type="Gene3D" id="4.10.780.10">
    <property type="entry name" value="Pyruvate-flavodoxin oxidoreductase, EKR domain"/>
    <property type="match status" value="1"/>
</dbReference>
<dbReference type="InterPro" id="IPR017900">
    <property type="entry name" value="4Fe4S_Fe_S_CS"/>
</dbReference>
<dbReference type="InterPro" id="IPR011766">
    <property type="entry name" value="TPP_enzyme_TPP-bd"/>
</dbReference>
<evidence type="ECO:0000313" key="10">
    <source>
        <dbReference type="EMBL" id="ABQ19163.1"/>
    </source>
</evidence>
<dbReference type="GO" id="GO:0006979">
    <property type="term" value="P:response to oxidative stress"/>
    <property type="evidence" value="ECO:0007669"/>
    <property type="project" value="TreeGrafter"/>
</dbReference>
<dbReference type="Pfam" id="PF02775">
    <property type="entry name" value="TPP_enzyme_C"/>
    <property type="match status" value="1"/>
</dbReference>
<keyword evidence="2" id="KW-0813">Transport</keyword>
<accession>A0A0H3AGT0</accession>
<keyword evidence="3" id="KW-0004">4Fe-4S</keyword>
<dbReference type="SUPFAM" id="SSF53323">
    <property type="entry name" value="Pyruvate-ferredoxin oxidoreductase, PFOR, domain III"/>
    <property type="match status" value="1"/>
</dbReference>
<dbReference type="InterPro" id="IPR002869">
    <property type="entry name" value="Pyrv_flavodox_OxRed_cen"/>
</dbReference>
<dbReference type="PANTHER" id="PTHR32154">
    <property type="entry name" value="PYRUVATE-FLAVODOXIN OXIDOREDUCTASE-RELATED"/>
    <property type="match status" value="1"/>
</dbReference>
<dbReference type="InterPro" id="IPR019752">
    <property type="entry name" value="Pyrv/ketoisovalerate_OxRed_cat"/>
</dbReference>
<dbReference type="CDD" id="cd07034">
    <property type="entry name" value="TPP_PYR_PFOR_IOR-alpha_like"/>
    <property type="match status" value="1"/>
</dbReference>
<dbReference type="SUPFAM" id="SSF52518">
    <property type="entry name" value="Thiamin diphosphate-binding fold (THDP-binding)"/>
    <property type="match status" value="2"/>
</dbReference>
<dbReference type="OrthoDB" id="9794954at2"/>
<dbReference type="InterPro" id="IPR050722">
    <property type="entry name" value="Pyruvate:ferred/Flavod_OxRd"/>
</dbReference>
<keyword evidence="6" id="KW-0560">Oxidoreductase</keyword>
<evidence type="ECO:0000256" key="2">
    <source>
        <dbReference type="ARBA" id="ARBA00022448"/>
    </source>
</evidence>
<dbReference type="InterPro" id="IPR017896">
    <property type="entry name" value="4Fe4S_Fe-S-bd"/>
</dbReference>
<dbReference type="Pfam" id="PF10371">
    <property type="entry name" value="EKR"/>
    <property type="match status" value="1"/>
</dbReference>
<reference evidence="10 11" key="1">
    <citation type="submission" date="2007-03" db="EMBL/GenBank/DDBJ databases">
        <authorList>
            <person name="Heidelberg J."/>
        </authorList>
    </citation>
    <scope>NUCLEOTIDE SEQUENCE [LARGE SCALE GENOMIC DNA]</scope>
    <source>
        <strain evidence="11">ATCC 39541 / Classical Ogawa 395 / O395</strain>
    </source>
</reference>
<evidence type="ECO:0000256" key="3">
    <source>
        <dbReference type="ARBA" id="ARBA00022485"/>
    </source>
</evidence>
<organism evidence="10 11">
    <name type="scientific">Vibrio cholerae serotype O1 (strain ATCC 39541 / Classical Ogawa 395 / O395)</name>
    <dbReference type="NCBI Taxonomy" id="345073"/>
    <lineage>
        <taxon>Bacteria</taxon>
        <taxon>Pseudomonadati</taxon>
        <taxon>Pseudomonadota</taxon>
        <taxon>Gammaproteobacteria</taxon>
        <taxon>Vibrionales</taxon>
        <taxon>Vibrionaceae</taxon>
        <taxon>Vibrio</taxon>
    </lineage>
</organism>
<dbReference type="InterPro" id="IPR019456">
    <property type="entry name" value="Pyrv-flavodox_OxRtase_EKR"/>
</dbReference>
<keyword evidence="4" id="KW-0479">Metal-binding</keyword>
<dbReference type="InterPro" id="IPR033412">
    <property type="entry name" value="PFOR_II"/>
</dbReference>
<dbReference type="eggNOG" id="COG1013">
    <property type="taxonomic scope" value="Bacteria"/>
</dbReference>
<feature type="domain" description="4Fe-4S ferredoxin-type" evidence="9">
    <location>
        <begin position="672"/>
        <end position="701"/>
    </location>
</feature>
<dbReference type="SMART" id="SM00890">
    <property type="entry name" value="EKR"/>
    <property type="match status" value="1"/>
</dbReference>
<dbReference type="KEGG" id="vcr:VC395_A0794"/>
<dbReference type="RefSeq" id="WP_000219878.1">
    <property type="nucleotide sequence ID" value="NC_009456.1"/>
</dbReference>
<dbReference type="InterPro" id="IPR029061">
    <property type="entry name" value="THDP-binding"/>
</dbReference>
<dbReference type="GO" id="GO:0030976">
    <property type="term" value="F:thiamine pyrophosphate binding"/>
    <property type="evidence" value="ECO:0007669"/>
    <property type="project" value="InterPro"/>
</dbReference>
<dbReference type="Proteomes" id="UP000000249">
    <property type="component" value="Chromosome 2"/>
</dbReference>
<keyword evidence="7" id="KW-0408">Iron</keyword>
<evidence type="ECO:0000259" key="9">
    <source>
        <dbReference type="PROSITE" id="PS51379"/>
    </source>
</evidence>
<proteinExistence type="inferred from homology"/>